<dbReference type="Pfam" id="PF14417">
    <property type="entry name" value="MEDS"/>
    <property type="match status" value="1"/>
</dbReference>
<dbReference type="EMBL" id="FNFC01000014">
    <property type="protein sequence ID" value="SDK01211.1"/>
    <property type="molecule type" value="Genomic_DNA"/>
</dbReference>
<reference evidence="2 3" key="1">
    <citation type="submission" date="2016-10" db="EMBL/GenBank/DDBJ databases">
        <authorList>
            <person name="de Groot N.N."/>
        </authorList>
    </citation>
    <scope>NUCLEOTIDE SEQUENCE [LARGE SCALE GENOMIC DNA]</scope>
    <source>
        <strain evidence="2 3">IBRC-M10015</strain>
    </source>
</reference>
<feature type="domain" description="MEDS" evidence="1">
    <location>
        <begin position="32"/>
        <end position="190"/>
    </location>
</feature>
<dbReference type="STRING" id="890420.SAMN05216226_11462"/>
<name>A0A1G8YES1_9EURY</name>
<dbReference type="Proteomes" id="UP000198856">
    <property type="component" value="Unassembled WGS sequence"/>
</dbReference>
<evidence type="ECO:0000313" key="2">
    <source>
        <dbReference type="EMBL" id="SDK01211.1"/>
    </source>
</evidence>
<organism evidence="2 3">
    <name type="scientific">Halovenus aranensis</name>
    <dbReference type="NCBI Taxonomy" id="890420"/>
    <lineage>
        <taxon>Archaea</taxon>
        <taxon>Methanobacteriati</taxon>
        <taxon>Methanobacteriota</taxon>
        <taxon>Stenosarchaea group</taxon>
        <taxon>Halobacteria</taxon>
        <taxon>Halobacteriales</taxon>
        <taxon>Haloarculaceae</taxon>
        <taxon>Halovenus</taxon>
    </lineage>
</organism>
<proteinExistence type="predicted"/>
<protein>
    <submittedName>
        <fullName evidence="2">MEDS: MEthanogen/methylotroph, DcmR Sensory domain</fullName>
    </submittedName>
</protein>
<dbReference type="Gene3D" id="3.30.565.10">
    <property type="entry name" value="Histidine kinase-like ATPase, C-terminal domain"/>
    <property type="match status" value="1"/>
</dbReference>
<gene>
    <name evidence="2" type="ORF">SAMN05216226_11462</name>
</gene>
<evidence type="ECO:0000313" key="3">
    <source>
        <dbReference type="Proteomes" id="UP000198856"/>
    </source>
</evidence>
<evidence type="ECO:0000259" key="1">
    <source>
        <dbReference type="Pfam" id="PF14417"/>
    </source>
</evidence>
<accession>A0A1G8YES1</accession>
<sequence>MVGDSTPGAGTDESEDETNRLLAEFSREDLARHLALFYREPATQLSAASTFIRYGLHLGRRCFYLTDANTRDAIKAALRDAGVDVTQRMAAGDLTIRDASEVYLDSGFNPEEMIATLESAVEESIEMGYEGFWVAGENTWCFHTEASFDHILDFEAEFDATCPDYPVTALCQYDIDRFGEESTAKALWTHEQIIYRSTICENPYYLTPDAYQSEADSQLNAKLMLEQTHDLARSRRQVTQREQRLDVVSRILRHNIRNDLNVVRTNLELIEEENSLTETDSKRLETAIEHVNDVFEIADKARAVQQTLDHLRVETLALDETLARAVDRAEAAVPGATISIDGESETTVVADSNLDDAVVELLTAILDNQEEQPSVSLTCSTPAEGTLRLDIQAPDALFPASDRAALERGSETQLEHGRGLGLWLANWIIENGHGTLAFPAEGPQLRIELNRVAN</sequence>
<dbReference type="InterPro" id="IPR025847">
    <property type="entry name" value="MEDS_domain"/>
</dbReference>
<dbReference type="InterPro" id="IPR036890">
    <property type="entry name" value="HATPase_C_sf"/>
</dbReference>
<keyword evidence="3" id="KW-1185">Reference proteome</keyword>
<dbReference type="AlphaFoldDB" id="A0A1G8YES1"/>